<dbReference type="SUPFAM" id="SSF53335">
    <property type="entry name" value="S-adenosyl-L-methionine-dependent methyltransferases"/>
    <property type="match status" value="1"/>
</dbReference>
<evidence type="ECO:0000256" key="4">
    <source>
        <dbReference type="SAM" id="MobiDB-lite"/>
    </source>
</evidence>
<keyword evidence="1 6" id="KW-0489">Methyltransferase</keyword>
<keyword evidence="2 6" id="KW-0808">Transferase</keyword>
<proteinExistence type="predicted"/>
<dbReference type="PANTHER" id="PTHR43464:SF19">
    <property type="entry name" value="UBIQUINONE BIOSYNTHESIS O-METHYLTRANSFERASE, MITOCHONDRIAL"/>
    <property type="match status" value="1"/>
</dbReference>
<keyword evidence="7" id="KW-1185">Reference proteome</keyword>
<dbReference type="InterPro" id="IPR029063">
    <property type="entry name" value="SAM-dependent_MTases_sf"/>
</dbReference>
<evidence type="ECO:0000256" key="1">
    <source>
        <dbReference type="ARBA" id="ARBA00022603"/>
    </source>
</evidence>
<sequence length="218" mass="23698">MTAFDAATEARVSDLVLGDRRHGLPADVTDARFWDEMYDSREQIFSGNPNPVLVTEISGLTPGRALDVGCGEGADAVWLAGQGWQVTGVDIARTAIDRAARRDSRVTWVHADWTVTPPHAEAFDLVTVHFVPIPRRHARNLIDAVAPGGTLLVTGHDLSDLPAGHIPGFDPADYVEPAALAEQLGDGWTVLVDEKRRRAPDATPHTHDRVLRATRDPI</sequence>
<evidence type="ECO:0000259" key="5">
    <source>
        <dbReference type="Pfam" id="PF13649"/>
    </source>
</evidence>
<keyword evidence="3" id="KW-0949">S-adenosyl-L-methionine</keyword>
<organism evidence="6 7">
    <name type="scientific">Actinoplanes lutulentus</name>
    <dbReference type="NCBI Taxonomy" id="1287878"/>
    <lineage>
        <taxon>Bacteria</taxon>
        <taxon>Bacillati</taxon>
        <taxon>Actinomycetota</taxon>
        <taxon>Actinomycetes</taxon>
        <taxon>Micromonosporales</taxon>
        <taxon>Micromonosporaceae</taxon>
        <taxon>Actinoplanes</taxon>
    </lineage>
</organism>
<evidence type="ECO:0000256" key="3">
    <source>
        <dbReference type="ARBA" id="ARBA00022691"/>
    </source>
</evidence>
<dbReference type="InterPro" id="IPR041698">
    <property type="entry name" value="Methyltransf_25"/>
</dbReference>
<dbReference type="OrthoDB" id="9786503at2"/>
<dbReference type="GO" id="GO:0032259">
    <property type="term" value="P:methylation"/>
    <property type="evidence" value="ECO:0007669"/>
    <property type="project" value="UniProtKB-KW"/>
</dbReference>
<dbReference type="Pfam" id="PF13649">
    <property type="entry name" value="Methyltransf_25"/>
    <property type="match status" value="1"/>
</dbReference>
<reference evidence="6 7" key="1">
    <citation type="submission" date="2018-06" db="EMBL/GenBank/DDBJ databases">
        <title>Genomic Encyclopedia of Type Strains, Phase III (KMG-III): the genomes of soil and plant-associated and newly described type strains.</title>
        <authorList>
            <person name="Whitman W."/>
        </authorList>
    </citation>
    <scope>NUCLEOTIDE SEQUENCE [LARGE SCALE GENOMIC DNA]</scope>
    <source>
        <strain evidence="6 7">CGMCC 4.7090</strain>
    </source>
</reference>
<feature type="region of interest" description="Disordered" evidence="4">
    <location>
        <begin position="199"/>
        <end position="218"/>
    </location>
</feature>
<dbReference type="PANTHER" id="PTHR43464">
    <property type="entry name" value="METHYLTRANSFERASE"/>
    <property type="match status" value="1"/>
</dbReference>
<dbReference type="CDD" id="cd02440">
    <property type="entry name" value="AdoMet_MTases"/>
    <property type="match status" value="1"/>
</dbReference>
<evidence type="ECO:0000313" key="6">
    <source>
        <dbReference type="EMBL" id="RAK31259.1"/>
    </source>
</evidence>
<gene>
    <name evidence="6" type="ORF">B0I29_11565</name>
</gene>
<dbReference type="AlphaFoldDB" id="A0A327Z6E1"/>
<evidence type="ECO:0000313" key="7">
    <source>
        <dbReference type="Proteomes" id="UP000249341"/>
    </source>
</evidence>
<evidence type="ECO:0000256" key="2">
    <source>
        <dbReference type="ARBA" id="ARBA00022679"/>
    </source>
</evidence>
<protein>
    <submittedName>
        <fullName evidence="6">Methyltransferase family protein</fullName>
    </submittedName>
</protein>
<feature type="domain" description="Methyltransferase" evidence="5">
    <location>
        <begin position="66"/>
        <end position="149"/>
    </location>
</feature>
<name>A0A327Z6E1_9ACTN</name>
<accession>A0A327Z6E1</accession>
<dbReference type="EMBL" id="QLMJ01000015">
    <property type="protein sequence ID" value="RAK31259.1"/>
    <property type="molecule type" value="Genomic_DNA"/>
</dbReference>
<comment type="caution">
    <text evidence="6">The sequence shown here is derived from an EMBL/GenBank/DDBJ whole genome shotgun (WGS) entry which is preliminary data.</text>
</comment>
<dbReference type="Gene3D" id="3.40.50.150">
    <property type="entry name" value="Vaccinia Virus protein VP39"/>
    <property type="match status" value="1"/>
</dbReference>
<dbReference type="RefSeq" id="WP_111652393.1">
    <property type="nucleotide sequence ID" value="NZ_JACHWI010000010.1"/>
</dbReference>
<dbReference type="GO" id="GO:0008168">
    <property type="term" value="F:methyltransferase activity"/>
    <property type="evidence" value="ECO:0007669"/>
    <property type="project" value="UniProtKB-KW"/>
</dbReference>
<dbReference type="Proteomes" id="UP000249341">
    <property type="component" value="Unassembled WGS sequence"/>
</dbReference>